<sequence>MDDLKPALRGGRLTPDDYSKNFSDLHPPLNRHEAAVEADRCYFCYDAPCMTACPTAIDIPLFIRQISTDNAIGAARTILDQNILGGMCARVCPTETLCEEACVRNTAEEKPVEIGLLQRYATDKAMAEGQQFYERSDDTGKRVAIVGAGPAGLACAHRVAMAGHDAVILEARDKAGGLNEYGLAAYKTTEDFAQKEIAYLLEIGGIEIRCNQALGRDFTLEDLRRDYDAVFIGIGLGDVNALRIPGEDLKGCENAVDFIETLRQAEDLASVKVGSSVVVLGGGMTAIDAAVQAKLLGAEEVTLCYRRGADAMGASKFEQELAASKGVFMRHYLAPKEILGEDGDVTGVLFEQTEIVDGRVKLTGETGVIAADHVLKAIGQSFVTEHLNSLKFEGGRIAVDADGRTSLPDVWAGGDCIKQGEDLTVTSVAQGRDAAMAINKVLAGENAGVSAVA</sequence>
<dbReference type="RefSeq" id="WP_132310409.1">
    <property type="nucleotide sequence ID" value="NZ_SMAR01000009.1"/>
</dbReference>
<dbReference type="PROSITE" id="PS51379">
    <property type="entry name" value="4FE4S_FER_2"/>
    <property type="match status" value="1"/>
</dbReference>
<keyword evidence="14" id="KW-1185">Reference proteome</keyword>
<dbReference type="InterPro" id="IPR023753">
    <property type="entry name" value="FAD/NAD-binding_dom"/>
</dbReference>
<keyword evidence="4" id="KW-0560">Oxidoreductase</keyword>
<dbReference type="InterPro" id="IPR017896">
    <property type="entry name" value="4Fe4S_Fe-S-bd"/>
</dbReference>
<evidence type="ECO:0000256" key="10">
    <source>
        <dbReference type="ARBA" id="ARBA00049714"/>
    </source>
</evidence>
<evidence type="ECO:0000256" key="11">
    <source>
        <dbReference type="ARBA" id="ARBA00049728"/>
    </source>
</evidence>
<dbReference type="InterPro" id="IPR009051">
    <property type="entry name" value="Helical_ferredxn"/>
</dbReference>
<dbReference type="Pfam" id="PF14691">
    <property type="entry name" value="Fer4_20"/>
    <property type="match status" value="1"/>
</dbReference>
<dbReference type="Proteomes" id="UP000295097">
    <property type="component" value="Unassembled WGS sequence"/>
</dbReference>
<comment type="catalytic activity">
    <reaction evidence="7">
        <text>5,6-dihydrothymine + NAD(+) = thymine + NADH + H(+)</text>
        <dbReference type="Rhea" id="RHEA:28791"/>
        <dbReference type="ChEBI" id="CHEBI:15378"/>
        <dbReference type="ChEBI" id="CHEBI:17821"/>
        <dbReference type="ChEBI" id="CHEBI:27468"/>
        <dbReference type="ChEBI" id="CHEBI:57540"/>
        <dbReference type="ChEBI" id="CHEBI:57945"/>
        <dbReference type="EC" id="1.3.1.1"/>
    </reaction>
</comment>
<dbReference type="SUPFAM" id="SSF46548">
    <property type="entry name" value="alpha-helical ferredoxin"/>
    <property type="match status" value="1"/>
</dbReference>
<feature type="domain" description="4Fe-4S ferredoxin-type" evidence="12">
    <location>
        <begin position="32"/>
        <end position="62"/>
    </location>
</feature>
<dbReference type="AlphaFoldDB" id="A0A4R3NTI1"/>
<evidence type="ECO:0000256" key="4">
    <source>
        <dbReference type="ARBA" id="ARBA00023002"/>
    </source>
</evidence>
<comment type="subunit">
    <text evidence="10">Heterotetramer of 2 PreA and 2 PreT subunits.</text>
</comment>
<proteinExistence type="predicted"/>
<evidence type="ECO:0000256" key="1">
    <source>
        <dbReference type="ARBA" id="ARBA00001917"/>
    </source>
</evidence>
<evidence type="ECO:0000256" key="5">
    <source>
        <dbReference type="ARBA" id="ARBA00030119"/>
    </source>
</evidence>
<comment type="catalytic activity">
    <reaction evidence="8">
        <text>5,6-dihydrouracil + NAD(+) = uracil + NADH + H(+)</text>
        <dbReference type="Rhea" id="RHEA:20189"/>
        <dbReference type="ChEBI" id="CHEBI:15378"/>
        <dbReference type="ChEBI" id="CHEBI:15901"/>
        <dbReference type="ChEBI" id="CHEBI:17568"/>
        <dbReference type="ChEBI" id="CHEBI:57540"/>
        <dbReference type="ChEBI" id="CHEBI:57945"/>
        <dbReference type="EC" id="1.3.1.1"/>
    </reaction>
</comment>
<comment type="caution">
    <text evidence="13">The sequence shown here is derived from an EMBL/GenBank/DDBJ whole genome shotgun (WGS) entry which is preliminary data.</text>
</comment>
<dbReference type="Pfam" id="PF07992">
    <property type="entry name" value="Pyr_redox_2"/>
    <property type="match status" value="1"/>
</dbReference>
<dbReference type="InterPro" id="IPR036188">
    <property type="entry name" value="FAD/NAD-bd_sf"/>
</dbReference>
<evidence type="ECO:0000256" key="9">
    <source>
        <dbReference type="ARBA" id="ARBA00049578"/>
    </source>
</evidence>
<dbReference type="InterPro" id="IPR028261">
    <property type="entry name" value="DPD_II"/>
</dbReference>
<dbReference type="GO" id="GO:0051536">
    <property type="term" value="F:iron-sulfur cluster binding"/>
    <property type="evidence" value="ECO:0007669"/>
    <property type="project" value="InterPro"/>
</dbReference>
<dbReference type="EMBL" id="SMAR01000009">
    <property type="protein sequence ID" value="TCT40356.1"/>
    <property type="molecule type" value="Genomic_DNA"/>
</dbReference>
<dbReference type="PRINTS" id="PR00469">
    <property type="entry name" value="PNDRDTASEII"/>
</dbReference>
<evidence type="ECO:0000256" key="3">
    <source>
        <dbReference type="ARBA" id="ARBA00022643"/>
    </source>
</evidence>
<reference evidence="13 14" key="1">
    <citation type="submission" date="2019-03" db="EMBL/GenBank/DDBJ databases">
        <title>Freshwater and sediment microbial communities from various areas in North America, analyzing microbe dynamics in response to fracking.</title>
        <authorList>
            <person name="Lamendella R."/>
        </authorList>
    </citation>
    <scope>NUCLEOTIDE SEQUENCE [LARGE SCALE GENOMIC DNA]</scope>
    <source>
        <strain evidence="13 14">175.2</strain>
    </source>
</reference>
<dbReference type="PRINTS" id="PR00368">
    <property type="entry name" value="FADPNR"/>
</dbReference>
<evidence type="ECO:0000256" key="6">
    <source>
        <dbReference type="ARBA" id="ARBA00032722"/>
    </source>
</evidence>
<dbReference type="PANTHER" id="PTHR43073:SF2">
    <property type="entry name" value="DIHYDROPYRIMIDINE DEHYDROGENASE [NADP(+)]"/>
    <property type="match status" value="1"/>
</dbReference>
<comment type="cofactor">
    <cofactor evidence="1">
        <name>FMN</name>
        <dbReference type="ChEBI" id="CHEBI:58210"/>
    </cofactor>
</comment>
<accession>A0A4R3NTI1</accession>
<evidence type="ECO:0000256" key="8">
    <source>
        <dbReference type="ARBA" id="ARBA00048792"/>
    </source>
</evidence>
<evidence type="ECO:0000313" key="14">
    <source>
        <dbReference type="Proteomes" id="UP000295097"/>
    </source>
</evidence>
<keyword evidence="2" id="KW-0285">Flavoprotein</keyword>
<name>A0A4R3NTI1_9HYPH</name>
<gene>
    <name evidence="13" type="ORF">EDC90_100978</name>
</gene>
<protein>
    <recommendedName>
        <fullName evidence="11">dihydrouracil dehydrogenase (NAD(+))</fullName>
        <ecNumber evidence="11">1.3.1.1</ecNumber>
    </recommendedName>
    <alternativeName>
        <fullName evidence="6">Dihydrothymine dehydrogenase</fullName>
    </alternativeName>
    <alternativeName>
        <fullName evidence="5">Dihydrouracil dehydrogenase</fullName>
    </alternativeName>
</protein>
<dbReference type="EC" id="1.3.1.1" evidence="11"/>
<dbReference type="Gene3D" id="1.10.1060.10">
    <property type="entry name" value="Alpha-helical ferredoxin"/>
    <property type="match status" value="1"/>
</dbReference>
<dbReference type="PANTHER" id="PTHR43073">
    <property type="entry name" value="DIHYDROPYRIMIDINE DEHYDROGENASE [NADP(+)]"/>
    <property type="match status" value="1"/>
</dbReference>
<evidence type="ECO:0000259" key="12">
    <source>
        <dbReference type="PROSITE" id="PS51379"/>
    </source>
</evidence>
<dbReference type="Gene3D" id="3.50.50.60">
    <property type="entry name" value="FAD/NAD(P)-binding domain"/>
    <property type="match status" value="2"/>
</dbReference>
<comment type="function">
    <text evidence="9">Involved in pyrimidine base degradation. Catalyzes physiologically the reduction of uracil to 5,6-dihydrouracil (DHU) by using NADH as a specific cosubstrate. It also catalyzes the reverse reaction and the reduction of thymine to 5,6-dihydrothymine (DHT).</text>
</comment>
<organism evidence="13 14">
    <name type="scientific">Martelella mediterranea</name>
    <dbReference type="NCBI Taxonomy" id="293089"/>
    <lineage>
        <taxon>Bacteria</taxon>
        <taxon>Pseudomonadati</taxon>
        <taxon>Pseudomonadota</taxon>
        <taxon>Alphaproteobacteria</taxon>
        <taxon>Hyphomicrobiales</taxon>
        <taxon>Aurantimonadaceae</taxon>
        <taxon>Martelella</taxon>
    </lineage>
</organism>
<evidence type="ECO:0000313" key="13">
    <source>
        <dbReference type="EMBL" id="TCT40356.1"/>
    </source>
</evidence>
<evidence type="ECO:0000256" key="2">
    <source>
        <dbReference type="ARBA" id="ARBA00022630"/>
    </source>
</evidence>
<evidence type="ECO:0000256" key="7">
    <source>
        <dbReference type="ARBA" id="ARBA00047685"/>
    </source>
</evidence>
<keyword evidence="3" id="KW-0288">FMN</keyword>
<dbReference type="SUPFAM" id="SSF51971">
    <property type="entry name" value="Nucleotide-binding domain"/>
    <property type="match status" value="2"/>
</dbReference>
<dbReference type="OrthoDB" id="9803192at2"/>
<dbReference type="GO" id="GO:0004159">
    <property type="term" value="F:dihydropyrimidine dehydrogenase (NAD+) activity"/>
    <property type="evidence" value="ECO:0007669"/>
    <property type="project" value="UniProtKB-EC"/>
</dbReference>